<evidence type="ECO:0000256" key="7">
    <source>
        <dbReference type="SAM" id="Phobius"/>
    </source>
</evidence>
<keyword evidence="6 7" id="KW-0472">Membrane</keyword>
<gene>
    <name evidence="9" type="ORF">CJJ23_01740</name>
</gene>
<evidence type="ECO:0000256" key="4">
    <source>
        <dbReference type="ARBA" id="ARBA00022692"/>
    </source>
</evidence>
<dbReference type="RefSeq" id="WP_095334664.1">
    <property type="nucleotide sequence ID" value="NZ_NQNY01000004.1"/>
</dbReference>
<evidence type="ECO:0000259" key="8">
    <source>
        <dbReference type="PROSITE" id="PS50928"/>
    </source>
</evidence>
<feature type="transmembrane region" description="Helical" evidence="7">
    <location>
        <begin position="69"/>
        <end position="92"/>
    </location>
</feature>
<keyword evidence="2" id="KW-0813">Transport</keyword>
<feature type="transmembrane region" description="Helical" evidence="7">
    <location>
        <begin position="104"/>
        <end position="124"/>
    </location>
</feature>
<sequence>MFKFYSKEIIKYILIIAIVILILFPLYYLIVLALSSNSFVTSGIVSLTPDGANWRNFADIMNQEFLDAFGLSVAVLVSLVLVRLLIYTLAAFGLNNVTNLTRKSFIMILIFISLVPDITIYLSLKTFANQFNLINFPFIFSLMINGFFSFFLINYLYSAVKNISEKKIKLAKMDNLKWYESFAYVYFPSIKFAWFLIAVFTSVQSWNDYLWPRFVLSSFDNQTISIWFLSLGDTGFSKLINLQAAGSVIATIIPLGIYLIFSKKINRAISGR</sequence>
<dbReference type="PROSITE" id="PS50928">
    <property type="entry name" value="ABC_TM1"/>
    <property type="match status" value="1"/>
</dbReference>
<dbReference type="PANTHER" id="PTHR43744:SF8">
    <property type="entry name" value="SN-GLYCEROL-3-PHOSPHATE TRANSPORT SYSTEM PERMEASE PROTEIN UGPE"/>
    <property type="match status" value="1"/>
</dbReference>
<evidence type="ECO:0000313" key="10">
    <source>
        <dbReference type="Proteomes" id="UP000216943"/>
    </source>
</evidence>
<dbReference type="OrthoDB" id="9815445at2"/>
<dbReference type="Proteomes" id="UP000216943">
    <property type="component" value="Unassembled WGS sequence"/>
</dbReference>
<protein>
    <recommendedName>
        <fullName evidence="8">ABC transmembrane type-1 domain-containing protein</fullName>
    </recommendedName>
</protein>
<reference evidence="10" key="1">
    <citation type="submission" date="2017-08" db="EMBL/GenBank/DDBJ databases">
        <authorList>
            <person name="Alvarez-Ponce D."/>
            <person name="Weitzman C.L."/>
            <person name="Tillett R.L."/>
            <person name="Sandmeier F.C."/>
            <person name="Tracy C.R."/>
        </authorList>
    </citation>
    <scope>NUCLEOTIDE SEQUENCE [LARGE SCALE GENOMIC DNA]</scope>
    <source>
        <strain evidence="10">723</strain>
    </source>
</reference>
<organism evidence="9 10">
    <name type="scientific">Mycoplasmopsis agassizii</name>
    <dbReference type="NCBI Taxonomy" id="33922"/>
    <lineage>
        <taxon>Bacteria</taxon>
        <taxon>Bacillati</taxon>
        <taxon>Mycoplasmatota</taxon>
        <taxon>Mycoplasmoidales</taxon>
        <taxon>Metamycoplasmataceae</taxon>
        <taxon>Mycoplasmopsis</taxon>
    </lineage>
</organism>
<keyword evidence="3" id="KW-1003">Cell membrane</keyword>
<feature type="transmembrane region" description="Helical" evidence="7">
    <location>
        <begin position="12"/>
        <end position="34"/>
    </location>
</feature>
<evidence type="ECO:0000256" key="3">
    <source>
        <dbReference type="ARBA" id="ARBA00022475"/>
    </source>
</evidence>
<dbReference type="SUPFAM" id="SSF161098">
    <property type="entry name" value="MetI-like"/>
    <property type="match status" value="1"/>
</dbReference>
<evidence type="ECO:0000256" key="5">
    <source>
        <dbReference type="ARBA" id="ARBA00022989"/>
    </source>
</evidence>
<comment type="caution">
    <text evidence="9">The sequence shown here is derived from an EMBL/GenBank/DDBJ whole genome shotgun (WGS) entry which is preliminary data.</text>
</comment>
<dbReference type="InterPro" id="IPR000515">
    <property type="entry name" value="MetI-like"/>
</dbReference>
<evidence type="ECO:0000256" key="1">
    <source>
        <dbReference type="ARBA" id="ARBA00004651"/>
    </source>
</evidence>
<evidence type="ECO:0000313" key="9">
    <source>
        <dbReference type="EMBL" id="PAK21495.1"/>
    </source>
</evidence>
<feature type="transmembrane region" description="Helical" evidence="7">
    <location>
        <begin position="136"/>
        <end position="157"/>
    </location>
</feature>
<dbReference type="PANTHER" id="PTHR43744">
    <property type="entry name" value="ABC TRANSPORTER PERMEASE PROTEIN MG189-RELATED-RELATED"/>
    <property type="match status" value="1"/>
</dbReference>
<dbReference type="GO" id="GO:0055085">
    <property type="term" value="P:transmembrane transport"/>
    <property type="evidence" value="ECO:0007669"/>
    <property type="project" value="InterPro"/>
</dbReference>
<evidence type="ECO:0000256" key="2">
    <source>
        <dbReference type="ARBA" id="ARBA00022448"/>
    </source>
</evidence>
<feature type="transmembrane region" description="Helical" evidence="7">
    <location>
        <begin position="178"/>
        <end position="203"/>
    </location>
</feature>
<evidence type="ECO:0000256" key="6">
    <source>
        <dbReference type="ARBA" id="ARBA00023136"/>
    </source>
</evidence>
<comment type="subcellular location">
    <subcellularLocation>
        <location evidence="1">Cell membrane</location>
        <topology evidence="1">Multi-pass membrane protein</topology>
    </subcellularLocation>
</comment>
<dbReference type="InterPro" id="IPR035906">
    <property type="entry name" value="MetI-like_sf"/>
</dbReference>
<dbReference type="GO" id="GO:0005886">
    <property type="term" value="C:plasma membrane"/>
    <property type="evidence" value="ECO:0007669"/>
    <property type="project" value="UniProtKB-SubCell"/>
</dbReference>
<proteinExistence type="predicted"/>
<accession>A0A269TL54</accession>
<feature type="domain" description="ABC transmembrane type-1" evidence="8">
    <location>
        <begin position="69"/>
        <end position="261"/>
    </location>
</feature>
<dbReference type="EMBL" id="NQNY01000004">
    <property type="protein sequence ID" value="PAK21495.1"/>
    <property type="molecule type" value="Genomic_DNA"/>
</dbReference>
<dbReference type="Gene3D" id="1.10.3720.10">
    <property type="entry name" value="MetI-like"/>
    <property type="match status" value="1"/>
</dbReference>
<keyword evidence="5 7" id="KW-1133">Transmembrane helix</keyword>
<feature type="transmembrane region" description="Helical" evidence="7">
    <location>
        <begin position="240"/>
        <end position="261"/>
    </location>
</feature>
<keyword evidence="4 7" id="KW-0812">Transmembrane</keyword>
<name>A0A269TL54_9BACT</name>
<dbReference type="AlphaFoldDB" id="A0A269TL54"/>